<keyword evidence="3" id="KW-0540">Nuclease</keyword>
<evidence type="ECO:0000259" key="2">
    <source>
        <dbReference type="Pfam" id="PF13392"/>
    </source>
</evidence>
<accession>A0ABW4S9Z1</accession>
<protein>
    <submittedName>
        <fullName evidence="3">HNH endonuclease</fullName>
    </submittedName>
</protein>
<feature type="region of interest" description="Disordered" evidence="1">
    <location>
        <begin position="60"/>
        <end position="83"/>
    </location>
</feature>
<organism evidence="3 4">
    <name type="scientific">Halodurantibacterium flavum</name>
    <dbReference type="NCBI Taxonomy" id="1382802"/>
    <lineage>
        <taxon>Bacteria</taxon>
        <taxon>Pseudomonadati</taxon>
        <taxon>Pseudomonadota</taxon>
        <taxon>Alphaproteobacteria</taxon>
        <taxon>Rhodobacterales</taxon>
        <taxon>Paracoccaceae</taxon>
        <taxon>Halodurantibacterium</taxon>
    </lineage>
</organism>
<comment type="caution">
    <text evidence="3">The sequence shown here is derived from an EMBL/GenBank/DDBJ whole genome shotgun (WGS) entry which is preliminary data.</text>
</comment>
<dbReference type="InterPro" id="IPR003615">
    <property type="entry name" value="HNH_nuc"/>
</dbReference>
<dbReference type="RefSeq" id="WP_390264369.1">
    <property type="nucleotide sequence ID" value="NZ_JBHUGH010000013.1"/>
</dbReference>
<dbReference type="Pfam" id="PF13392">
    <property type="entry name" value="HNH_3"/>
    <property type="match status" value="1"/>
</dbReference>
<keyword evidence="3" id="KW-0378">Hydrolase</keyword>
<evidence type="ECO:0000313" key="4">
    <source>
        <dbReference type="Proteomes" id="UP001597353"/>
    </source>
</evidence>
<keyword evidence="4" id="KW-1185">Reference proteome</keyword>
<gene>
    <name evidence="3" type="ORF">ACFSGJ_16595</name>
</gene>
<dbReference type="GO" id="GO:0004519">
    <property type="term" value="F:endonuclease activity"/>
    <property type="evidence" value="ECO:0007669"/>
    <property type="project" value="UniProtKB-KW"/>
</dbReference>
<name>A0ABW4S9Z1_9RHOB</name>
<dbReference type="Proteomes" id="UP001597353">
    <property type="component" value="Unassembled WGS sequence"/>
</dbReference>
<evidence type="ECO:0000313" key="3">
    <source>
        <dbReference type="EMBL" id="MFD1913835.1"/>
    </source>
</evidence>
<sequence>MKGHAIQYFDDELAWIEANKDMPRRELHAMFCARFQRDDVSLGAFKGLCKRKGWHTGRTGQFAKGNVSHNKGKKMPYNPNSAATQFKKGERRGRANENYQPIGTERVSKDGYLERKIHDGLPLQSRWRAVHLVRWEEIHGPLPKGHALKCLDGDKTNTDPSNWEAIPRALLPRLNGRFGRGYDHAPPELKPTIMAIAKLAQKAQDARKEQG</sequence>
<proteinExistence type="predicted"/>
<evidence type="ECO:0000256" key="1">
    <source>
        <dbReference type="SAM" id="MobiDB-lite"/>
    </source>
</evidence>
<keyword evidence="3" id="KW-0255">Endonuclease</keyword>
<reference evidence="4" key="1">
    <citation type="journal article" date="2019" name="Int. J. Syst. Evol. Microbiol.">
        <title>The Global Catalogue of Microorganisms (GCM) 10K type strain sequencing project: providing services to taxonomists for standard genome sequencing and annotation.</title>
        <authorList>
            <consortium name="The Broad Institute Genomics Platform"/>
            <consortium name="The Broad Institute Genome Sequencing Center for Infectious Disease"/>
            <person name="Wu L."/>
            <person name="Ma J."/>
        </authorList>
    </citation>
    <scope>NUCLEOTIDE SEQUENCE [LARGE SCALE GENOMIC DNA]</scope>
    <source>
        <strain evidence="4">CGMCC 4.7242</strain>
    </source>
</reference>
<dbReference type="EMBL" id="JBHUGH010000013">
    <property type="protein sequence ID" value="MFD1913835.1"/>
    <property type="molecule type" value="Genomic_DNA"/>
</dbReference>
<feature type="domain" description="HNH nuclease" evidence="2">
    <location>
        <begin position="128"/>
        <end position="168"/>
    </location>
</feature>